<comment type="caution">
    <text evidence="2">The sequence shown here is derived from an EMBL/GenBank/DDBJ whole genome shotgun (WGS) entry which is preliminary data.</text>
</comment>
<organism evidence="2 3">
    <name type="scientific">Haematobacter massiliensis</name>
    <dbReference type="NCBI Taxonomy" id="195105"/>
    <lineage>
        <taxon>Bacteria</taxon>
        <taxon>Pseudomonadati</taxon>
        <taxon>Pseudomonadota</taxon>
        <taxon>Alphaproteobacteria</taxon>
        <taxon>Rhodobacterales</taxon>
        <taxon>Paracoccaceae</taxon>
        <taxon>Haematobacter</taxon>
    </lineage>
</organism>
<reference evidence="2 3" key="1">
    <citation type="submission" date="2014-03" db="EMBL/GenBank/DDBJ databases">
        <title>Genome of Haematobacter massiliensis CCUG 47968.</title>
        <authorList>
            <person name="Wang D."/>
            <person name="Wang G."/>
        </authorList>
    </citation>
    <scope>NUCLEOTIDE SEQUENCE [LARGE SCALE GENOMIC DNA]</scope>
    <source>
        <strain evidence="2 3">CCUG 47968</strain>
    </source>
</reference>
<evidence type="ECO:0000313" key="2">
    <source>
        <dbReference type="EMBL" id="KFI29452.1"/>
    </source>
</evidence>
<dbReference type="STRING" id="195105.CN97_17115"/>
<dbReference type="EMBL" id="JGYG01000006">
    <property type="protein sequence ID" value="KFI29452.1"/>
    <property type="molecule type" value="Genomic_DNA"/>
</dbReference>
<keyword evidence="3" id="KW-1185">Reference proteome</keyword>
<dbReference type="Proteomes" id="UP000028826">
    <property type="component" value="Unassembled WGS sequence"/>
</dbReference>
<sequence>MQMIPLAADEGGFIGQHLELGVLYRLGVYRGAVGFAYVRPAPFARTATVRGGGRARPPPRMNEASRPQKGEAAHDQ</sequence>
<gene>
    <name evidence="2" type="ORF">CN97_17115</name>
</gene>
<proteinExistence type="predicted"/>
<evidence type="ECO:0000313" key="3">
    <source>
        <dbReference type="Proteomes" id="UP000028826"/>
    </source>
</evidence>
<protein>
    <submittedName>
        <fullName evidence="2">Uncharacterized protein</fullName>
    </submittedName>
</protein>
<dbReference type="AlphaFoldDB" id="A0A086Y5A2"/>
<evidence type="ECO:0000256" key="1">
    <source>
        <dbReference type="SAM" id="MobiDB-lite"/>
    </source>
</evidence>
<dbReference type="RefSeq" id="WP_035710979.1">
    <property type="nucleotide sequence ID" value="NZ_CAMIFG010000045.1"/>
</dbReference>
<name>A0A086Y5A2_9RHOB</name>
<feature type="compositionally biased region" description="Basic and acidic residues" evidence="1">
    <location>
        <begin position="66"/>
        <end position="76"/>
    </location>
</feature>
<accession>A0A086Y5A2</accession>
<feature type="region of interest" description="Disordered" evidence="1">
    <location>
        <begin position="47"/>
        <end position="76"/>
    </location>
</feature>